<gene>
    <name evidence="1" type="ORF">JHL16_11900</name>
</gene>
<proteinExistence type="predicted"/>
<dbReference type="Proteomes" id="UP000616151">
    <property type="component" value="Unassembled WGS sequence"/>
</dbReference>
<evidence type="ECO:0000313" key="2">
    <source>
        <dbReference type="Proteomes" id="UP000616151"/>
    </source>
</evidence>
<accession>A0ACC5R311</accession>
<evidence type="ECO:0000313" key="1">
    <source>
        <dbReference type="EMBL" id="MBK1867050.1"/>
    </source>
</evidence>
<organism evidence="1 2">
    <name type="scientific">Taklimakanibacter albus</name>
    <dbReference type="NCBI Taxonomy" id="2800327"/>
    <lineage>
        <taxon>Bacteria</taxon>
        <taxon>Pseudomonadati</taxon>
        <taxon>Pseudomonadota</taxon>
        <taxon>Alphaproteobacteria</taxon>
        <taxon>Hyphomicrobiales</taxon>
        <taxon>Aestuariivirgaceae</taxon>
        <taxon>Taklimakanibacter</taxon>
    </lineage>
</organism>
<dbReference type="EMBL" id="JAENHL010000007">
    <property type="protein sequence ID" value="MBK1867050.1"/>
    <property type="molecule type" value="Genomic_DNA"/>
</dbReference>
<name>A0ACC5R311_9HYPH</name>
<reference evidence="1" key="1">
    <citation type="submission" date="2021-01" db="EMBL/GenBank/DDBJ databases">
        <authorList>
            <person name="Sun Q."/>
        </authorList>
    </citation>
    <scope>NUCLEOTIDE SEQUENCE</scope>
    <source>
        <strain evidence="1">YIM B02566</strain>
    </source>
</reference>
<sequence>MVTNGDWRLGILFSRSGVTAAAEIAEANAALLAVEEINARGGVLGRPIRPTFYDPECSPQKYRELAVRLLTEDKIRSVVGCYMSTARKAVLPEIEAYRGLLFYPTFYEGFEYSPRCFYAGSSSNQNAVQLARYLMETFGKRFLLVGSNYVFPYEYNRVVTDLVMSGKGSIADEIYVPVEATRRDFEPVIRQIRKLKPDVVVSNVVGTGAVLLYEAYKEAGFDARTMPIASLSTTEAELAEMAPEIAVGHLTAASFFETLDTPEARRFVSAFKRRFGDAAPVTASAEAAYCQIHLYAKALEMAGDDEPDVVARHLRGLEFDAPQGRIRVDPDNNHTELWSRIGRINAQGRFDIVWQSETRVKPDPYFVTSAFDDWMESTPRMKRRT</sequence>
<comment type="caution">
    <text evidence="1">The sequence shown here is derived from an EMBL/GenBank/DDBJ whole genome shotgun (WGS) entry which is preliminary data.</text>
</comment>
<keyword evidence="2" id="KW-1185">Reference proteome</keyword>
<protein>
    <submittedName>
        <fullName evidence="1">Transporter substrate-binding domain-containing protein</fullName>
    </submittedName>
</protein>